<dbReference type="AlphaFoldDB" id="A0ABD3Y0C8"/>
<feature type="non-terminal residue" evidence="1">
    <location>
        <position position="1"/>
    </location>
</feature>
<protein>
    <submittedName>
        <fullName evidence="1">Uncharacterized protein</fullName>
    </submittedName>
</protein>
<evidence type="ECO:0000313" key="2">
    <source>
        <dbReference type="Proteomes" id="UP001634394"/>
    </source>
</evidence>
<reference evidence="1 2" key="1">
    <citation type="submission" date="2024-11" db="EMBL/GenBank/DDBJ databases">
        <title>Chromosome-level genome assembly of the freshwater bivalve Anodonta woodiana.</title>
        <authorList>
            <person name="Chen X."/>
        </authorList>
    </citation>
    <scope>NUCLEOTIDE SEQUENCE [LARGE SCALE GENOMIC DNA]</scope>
    <source>
        <strain evidence="1">MN2024</strain>
        <tissue evidence="1">Gills</tissue>
    </source>
</reference>
<evidence type="ECO:0000313" key="1">
    <source>
        <dbReference type="EMBL" id="KAL3891225.1"/>
    </source>
</evidence>
<comment type="caution">
    <text evidence="1">The sequence shown here is derived from an EMBL/GenBank/DDBJ whole genome shotgun (WGS) entry which is preliminary data.</text>
</comment>
<dbReference type="EMBL" id="JBJQND010000001">
    <property type="protein sequence ID" value="KAL3891225.1"/>
    <property type="molecule type" value="Genomic_DNA"/>
</dbReference>
<organism evidence="1 2">
    <name type="scientific">Sinanodonta woodiana</name>
    <name type="common">Chinese pond mussel</name>
    <name type="synonym">Anodonta woodiana</name>
    <dbReference type="NCBI Taxonomy" id="1069815"/>
    <lineage>
        <taxon>Eukaryota</taxon>
        <taxon>Metazoa</taxon>
        <taxon>Spiralia</taxon>
        <taxon>Lophotrochozoa</taxon>
        <taxon>Mollusca</taxon>
        <taxon>Bivalvia</taxon>
        <taxon>Autobranchia</taxon>
        <taxon>Heteroconchia</taxon>
        <taxon>Palaeoheterodonta</taxon>
        <taxon>Unionida</taxon>
        <taxon>Unionoidea</taxon>
        <taxon>Unionidae</taxon>
        <taxon>Unioninae</taxon>
        <taxon>Sinanodonta</taxon>
    </lineage>
</organism>
<dbReference type="Proteomes" id="UP001634394">
    <property type="component" value="Unassembled WGS sequence"/>
</dbReference>
<sequence length="61" mass="7337">EQQTTTKQILLLIDTLQQNSEETYEEFKKCLVLASREDLKQKLEEVEEQIKSERRINLRTQ</sequence>
<name>A0ABD3Y0C8_SINWO</name>
<feature type="non-terminal residue" evidence="1">
    <location>
        <position position="61"/>
    </location>
</feature>
<accession>A0ABD3Y0C8</accession>
<proteinExistence type="predicted"/>
<gene>
    <name evidence="1" type="ORF">ACJMK2_003488</name>
</gene>
<keyword evidence="2" id="KW-1185">Reference proteome</keyword>